<evidence type="ECO:0000313" key="3">
    <source>
        <dbReference type="RefSeq" id="XP_022245504.1"/>
    </source>
</evidence>
<gene>
    <name evidence="3" type="primary">LOC111086554</name>
</gene>
<keyword evidence="1" id="KW-0812">Transmembrane</keyword>
<name>A0ABM1SPE8_LIMPO</name>
<evidence type="ECO:0000256" key="1">
    <source>
        <dbReference type="SAM" id="Phobius"/>
    </source>
</evidence>
<keyword evidence="1" id="KW-0472">Membrane</keyword>
<keyword evidence="1" id="KW-1133">Transmembrane helix</keyword>
<evidence type="ECO:0000313" key="2">
    <source>
        <dbReference type="Proteomes" id="UP000694941"/>
    </source>
</evidence>
<protein>
    <submittedName>
        <fullName evidence="3">Uncharacterized protein LOC111086554</fullName>
    </submittedName>
</protein>
<sequence>MMNQTSTLFMVIFMAMLFLAAGRPYLRERRSGISDQRLAELETLVNISKLRSSVYGLVPAVAFGAFDPARLGKKRRSNKIPKLMHRLKAPTSQSYTSKNYIKKE</sequence>
<dbReference type="GeneID" id="111086554"/>
<accession>A0ABM1SPE8</accession>
<feature type="transmembrane region" description="Helical" evidence="1">
    <location>
        <begin position="6"/>
        <end position="26"/>
    </location>
</feature>
<organism evidence="2 3">
    <name type="scientific">Limulus polyphemus</name>
    <name type="common">Atlantic horseshoe crab</name>
    <dbReference type="NCBI Taxonomy" id="6850"/>
    <lineage>
        <taxon>Eukaryota</taxon>
        <taxon>Metazoa</taxon>
        <taxon>Ecdysozoa</taxon>
        <taxon>Arthropoda</taxon>
        <taxon>Chelicerata</taxon>
        <taxon>Merostomata</taxon>
        <taxon>Xiphosura</taxon>
        <taxon>Limulidae</taxon>
        <taxon>Limulus</taxon>
    </lineage>
</organism>
<reference evidence="3" key="1">
    <citation type="submission" date="2025-08" db="UniProtKB">
        <authorList>
            <consortium name="RefSeq"/>
        </authorList>
    </citation>
    <scope>IDENTIFICATION</scope>
    <source>
        <tissue evidence="3">Muscle</tissue>
    </source>
</reference>
<keyword evidence="2" id="KW-1185">Reference proteome</keyword>
<proteinExistence type="predicted"/>
<dbReference type="RefSeq" id="XP_022245504.1">
    <property type="nucleotide sequence ID" value="XM_022389796.1"/>
</dbReference>
<dbReference type="Proteomes" id="UP000694941">
    <property type="component" value="Unplaced"/>
</dbReference>